<dbReference type="PANTHER" id="PTHR23206:SF8">
    <property type="entry name" value="ANKYRIN REPEAT AND KH DOMAIN-CONTAINING 1"/>
    <property type="match status" value="1"/>
</dbReference>
<dbReference type="SMART" id="SM00248">
    <property type="entry name" value="ANK"/>
    <property type="match status" value="3"/>
</dbReference>
<proteinExistence type="predicted"/>
<dbReference type="InterPro" id="IPR002110">
    <property type="entry name" value="Ankyrin_rpt"/>
</dbReference>
<keyword evidence="2" id="KW-0040">ANK repeat</keyword>
<dbReference type="PROSITE" id="PS50088">
    <property type="entry name" value="ANK_REPEAT"/>
    <property type="match status" value="1"/>
</dbReference>
<accession>A0A3G4ZZF2</accession>
<dbReference type="PROSITE" id="PS50297">
    <property type="entry name" value="ANK_REP_REGION"/>
    <property type="match status" value="1"/>
</dbReference>
<dbReference type="EMBL" id="MK072142">
    <property type="protein sequence ID" value="AYV79381.1"/>
    <property type="molecule type" value="Genomic_DNA"/>
</dbReference>
<dbReference type="PRINTS" id="PR01415">
    <property type="entry name" value="ANKYRIN"/>
</dbReference>
<evidence type="ECO:0000256" key="2">
    <source>
        <dbReference type="ARBA" id="ARBA00023043"/>
    </source>
</evidence>
<dbReference type="Pfam" id="PF12796">
    <property type="entry name" value="Ank_2"/>
    <property type="match status" value="1"/>
</dbReference>
<sequence>MLAAHRAQLFISLIYTKDEDACIKHIDMYDDFCDIITHGWNTLMEACYRGLERVVLKLIEKKVDVNYKTPYGNTALHIASYSGPNGYVDIAKILLQNGADVNAKNDAGESALMEACDNWNFKLAFVLIKYGADIMDIVEHKNLRDGWNHPLWTYIKDIYIKYITAAMNDTAPDNIMAMCFKTTYVFGITDLICEFII</sequence>
<dbReference type="PANTHER" id="PTHR23206">
    <property type="entry name" value="MASK PROTEIN"/>
    <property type="match status" value="1"/>
</dbReference>
<dbReference type="Gene3D" id="1.25.40.20">
    <property type="entry name" value="Ankyrin repeat-containing domain"/>
    <property type="match status" value="1"/>
</dbReference>
<evidence type="ECO:0000313" key="3">
    <source>
        <dbReference type="EMBL" id="AYV79381.1"/>
    </source>
</evidence>
<dbReference type="SUPFAM" id="SSF48403">
    <property type="entry name" value="Ankyrin repeat"/>
    <property type="match status" value="1"/>
</dbReference>
<organism evidence="3">
    <name type="scientific">Faunusvirus sp</name>
    <dbReference type="NCBI Taxonomy" id="2487766"/>
    <lineage>
        <taxon>Viruses</taxon>
        <taxon>Varidnaviria</taxon>
        <taxon>Bamfordvirae</taxon>
        <taxon>Nucleocytoviricota</taxon>
        <taxon>Megaviricetes</taxon>
        <taxon>Imitervirales</taxon>
        <taxon>Mimiviridae</taxon>
    </lineage>
</organism>
<dbReference type="InterPro" id="IPR036770">
    <property type="entry name" value="Ankyrin_rpt-contain_sf"/>
</dbReference>
<dbReference type="InterPro" id="IPR051631">
    <property type="entry name" value="Ankyrin-KH/SAM_domain"/>
</dbReference>
<keyword evidence="1" id="KW-0677">Repeat</keyword>
<protein>
    <submittedName>
        <fullName evidence="3">Putative serine/threonine-protein phosphatase 6 regulatory ankyrin repeat subunit B-like</fullName>
    </submittedName>
</protein>
<gene>
    <name evidence="3" type="ORF">Faunusvirus11_20</name>
</gene>
<evidence type="ECO:0000256" key="1">
    <source>
        <dbReference type="ARBA" id="ARBA00022737"/>
    </source>
</evidence>
<reference evidence="3" key="1">
    <citation type="submission" date="2018-10" db="EMBL/GenBank/DDBJ databases">
        <title>Hidden diversity of soil giant viruses.</title>
        <authorList>
            <person name="Schulz F."/>
            <person name="Alteio L."/>
            <person name="Goudeau D."/>
            <person name="Ryan E.M."/>
            <person name="Malmstrom R.R."/>
            <person name="Blanchard J."/>
            <person name="Woyke T."/>
        </authorList>
    </citation>
    <scope>NUCLEOTIDE SEQUENCE</scope>
    <source>
        <strain evidence="3">FNV1</strain>
    </source>
</reference>
<name>A0A3G4ZZF2_9VIRU</name>